<dbReference type="EMBL" id="CP013187">
    <property type="protein sequence ID" value="ALO41364.1"/>
    <property type="molecule type" value="Genomic_DNA"/>
</dbReference>
<dbReference type="Proteomes" id="UP000061457">
    <property type="component" value="Chromosome I"/>
</dbReference>
<feature type="transmembrane region" description="Helical" evidence="1">
    <location>
        <begin position="7"/>
        <end position="26"/>
    </location>
</feature>
<gene>
    <name evidence="2" type="ORF">PP2015_845</name>
</gene>
<keyword evidence="1" id="KW-1133">Transmembrane helix</keyword>
<protein>
    <submittedName>
        <fullName evidence="2">Uncharacterized protein</fullName>
    </submittedName>
</protein>
<dbReference type="AlphaFoldDB" id="A0A0S2JZP4"/>
<keyword evidence="1" id="KW-0812">Transmembrane</keyword>
<reference evidence="3" key="1">
    <citation type="submission" date="2015-11" db="EMBL/GenBank/DDBJ databases">
        <authorList>
            <person name="Kim K.M."/>
        </authorList>
    </citation>
    <scope>NUCLEOTIDE SEQUENCE [LARGE SCALE GENOMIC DNA]</scope>
    <source>
        <strain evidence="3">KCTC 12086</strain>
    </source>
</reference>
<keyword evidence="3" id="KW-1185">Reference proteome</keyword>
<evidence type="ECO:0000313" key="2">
    <source>
        <dbReference type="EMBL" id="ALO41364.1"/>
    </source>
</evidence>
<keyword evidence="1" id="KW-0472">Membrane</keyword>
<organism evidence="2 3">
    <name type="scientific">Pseudoalteromonas phenolica</name>
    <dbReference type="NCBI Taxonomy" id="161398"/>
    <lineage>
        <taxon>Bacteria</taxon>
        <taxon>Pseudomonadati</taxon>
        <taxon>Pseudomonadota</taxon>
        <taxon>Gammaproteobacteria</taxon>
        <taxon>Alteromonadales</taxon>
        <taxon>Pseudoalteromonadaceae</taxon>
        <taxon>Pseudoalteromonas</taxon>
    </lineage>
</organism>
<dbReference type="KEGG" id="pphe:PP2015_845"/>
<proteinExistence type="predicted"/>
<evidence type="ECO:0000313" key="3">
    <source>
        <dbReference type="Proteomes" id="UP000061457"/>
    </source>
</evidence>
<accession>A0A0S2JZP4</accession>
<dbReference type="RefSeq" id="WP_169792714.1">
    <property type="nucleotide sequence ID" value="NZ_CP013187.1"/>
</dbReference>
<name>A0A0S2JZP4_9GAMM</name>
<evidence type="ECO:0000256" key="1">
    <source>
        <dbReference type="SAM" id="Phobius"/>
    </source>
</evidence>
<sequence length="48" mass="5276">MRDSQGGVKFSFVFISVILLAISAWFTQAKATELPEYGNCVAHEEVNA</sequence>